<evidence type="ECO:0000313" key="1">
    <source>
        <dbReference type="EMBL" id="KAJ1878395.1"/>
    </source>
</evidence>
<name>A0ACC1HWS7_9FUNG</name>
<gene>
    <name evidence="1" type="ORF">LPJ66_011900</name>
</gene>
<keyword evidence="2" id="KW-1185">Reference proteome</keyword>
<evidence type="ECO:0000313" key="2">
    <source>
        <dbReference type="Proteomes" id="UP001150581"/>
    </source>
</evidence>
<dbReference type="Proteomes" id="UP001150581">
    <property type="component" value="Unassembled WGS sequence"/>
</dbReference>
<accession>A0ACC1HWS7</accession>
<sequence>SLCAIKDNACASILDFFYLFRPLNQPTHSIFLLSIMVRAVKGILIECDPDAREILLLLNARDKFIIEDLDSTHLFINSTHLDRIQYELDKELEKNAYEVDKPV</sequence>
<proteinExistence type="predicted"/>
<reference evidence="1" key="1">
    <citation type="submission" date="2022-07" db="EMBL/GenBank/DDBJ databases">
        <title>Phylogenomic reconstructions and comparative analyses of Kickxellomycotina fungi.</title>
        <authorList>
            <person name="Reynolds N.K."/>
            <person name="Stajich J.E."/>
            <person name="Barry K."/>
            <person name="Grigoriev I.V."/>
            <person name="Crous P."/>
            <person name="Smith M.E."/>
        </authorList>
    </citation>
    <scope>NUCLEOTIDE SEQUENCE</scope>
    <source>
        <strain evidence="1">Benny 63K</strain>
    </source>
</reference>
<dbReference type="EMBL" id="JANBPG010003940">
    <property type="protein sequence ID" value="KAJ1878395.1"/>
    <property type="molecule type" value="Genomic_DNA"/>
</dbReference>
<protein>
    <submittedName>
        <fullName evidence="1">Uncharacterized protein</fullName>
    </submittedName>
</protein>
<comment type="caution">
    <text evidence="1">The sequence shown here is derived from an EMBL/GenBank/DDBJ whole genome shotgun (WGS) entry which is preliminary data.</text>
</comment>
<feature type="non-terminal residue" evidence="1">
    <location>
        <position position="1"/>
    </location>
</feature>
<organism evidence="1 2">
    <name type="scientific">Kickxella alabastrina</name>
    <dbReference type="NCBI Taxonomy" id="61397"/>
    <lineage>
        <taxon>Eukaryota</taxon>
        <taxon>Fungi</taxon>
        <taxon>Fungi incertae sedis</taxon>
        <taxon>Zoopagomycota</taxon>
        <taxon>Kickxellomycotina</taxon>
        <taxon>Kickxellomycetes</taxon>
        <taxon>Kickxellales</taxon>
        <taxon>Kickxellaceae</taxon>
        <taxon>Kickxella</taxon>
    </lineage>
</organism>